<dbReference type="Gene3D" id="2.120.10.60">
    <property type="entry name" value="Tricorn protease N-terminal domain"/>
    <property type="match status" value="1"/>
</dbReference>
<dbReference type="Proteomes" id="UP000008701">
    <property type="component" value="Chromosome"/>
</dbReference>
<dbReference type="PANTHER" id="PTHR36842:SF1">
    <property type="entry name" value="PROTEIN TOLB"/>
    <property type="match status" value="1"/>
</dbReference>
<evidence type="ECO:0000313" key="3">
    <source>
        <dbReference type="Proteomes" id="UP000008701"/>
    </source>
</evidence>
<dbReference type="STRING" id="290317.Cpha266_0859"/>
<sequence length="442" mass="48459" precursor="true">MIIREEFSRKMPAVFIKALLILWCFVSFPSFLFASETGEYIAIRKSGGGKIPLTLDKTFAKGNKESGWAETFDSAVREGLDYSGLFSMIPPPINVRADGGKGGVNFSVLGSVGSEIYAGGRLTKESGSVTLDMEVYETLGGKLIMKKSYVGSEGDLRKQGNVFSADLIELLTGKKSLFGSKIVFVSNKTGFKEIYQCDFNGQNIEQLTSTKSISLTPGYSPDGRYLAFTDYTTGRPALHIRSLSDRKDTVLEKNGVSIDPGWRNGRELATTLSYEGDQELYLCKVDGTVSRRLTTSKGIDLSPTFSPDGSRMAFVSSRNGLPQIFIMDVSSGLTRRLTYSGRYNTQPSWSPGGDKIAYSTWEKSGEINIFTINADGTGLKKLTSGSRENEAPSWSPDGSMIVFASNRQGNKKLFVMGSGGENQKRLLQMDGEQMQPSWSLFR</sequence>
<dbReference type="Gene3D" id="2.120.10.30">
    <property type="entry name" value="TolB, C-terminal domain"/>
    <property type="match status" value="2"/>
</dbReference>
<dbReference type="KEGG" id="cph:Cpha266_0859"/>
<dbReference type="Pfam" id="PF26549">
    <property type="entry name" value="Tricorn_N"/>
    <property type="match status" value="1"/>
</dbReference>
<gene>
    <name evidence="2" type="ordered locus">Cpha266_0859</name>
</gene>
<organism evidence="2 3">
    <name type="scientific">Chlorobium phaeobacteroides (strain DSM 266 / SMG 266 / 2430)</name>
    <dbReference type="NCBI Taxonomy" id="290317"/>
    <lineage>
        <taxon>Bacteria</taxon>
        <taxon>Pseudomonadati</taxon>
        <taxon>Chlorobiota</taxon>
        <taxon>Chlorobiia</taxon>
        <taxon>Chlorobiales</taxon>
        <taxon>Chlorobiaceae</taxon>
        <taxon>Chlorobium/Pelodictyon group</taxon>
        <taxon>Chlorobium</taxon>
    </lineage>
</organism>
<keyword evidence="3" id="KW-1185">Reference proteome</keyword>
<dbReference type="EMBL" id="CP000492">
    <property type="protein sequence ID" value="ABL64910.1"/>
    <property type="molecule type" value="Genomic_DNA"/>
</dbReference>
<dbReference type="Gene3D" id="3.40.50.10070">
    <property type="entry name" value="TolB, N-terminal domain"/>
    <property type="match status" value="1"/>
</dbReference>
<dbReference type="SUPFAM" id="SSF69304">
    <property type="entry name" value="Tricorn protease N-terminal domain"/>
    <property type="match status" value="1"/>
</dbReference>
<dbReference type="InterPro" id="IPR011659">
    <property type="entry name" value="WD40"/>
</dbReference>
<proteinExistence type="inferred from homology"/>
<name>A1BET3_CHLPD</name>
<dbReference type="Pfam" id="PF07676">
    <property type="entry name" value="PD40"/>
    <property type="match status" value="2"/>
</dbReference>
<protein>
    <submittedName>
        <fullName evidence="2">WD40 domain protein beta Propeller</fullName>
    </submittedName>
</protein>
<dbReference type="SUPFAM" id="SSF52964">
    <property type="entry name" value="TolB, N-terminal domain"/>
    <property type="match status" value="1"/>
</dbReference>
<comment type="similarity">
    <text evidence="1">Belongs to the TolB family.</text>
</comment>
<dbReference type="HOGENOM" id="CLU_047123_2_0_10"/>
<evidence type="ECO:0000256" key="1">
    <source>
        <dbReference type="ARBA" id="ARBA00009820"/>
    </source>
</evidence>
<reference evidence="2 3" key="1">
    <citation type="submission" date="2006-12" db="EMBL/GenBank/DDBJ databases">
        <title>Complete sequence of Chlorobium phaeobacteroides DSM 266.</title>
        <authorList>
            <consortium name="US DOE Joint Genome Institute"/>
            <person name="Copeland A."/>
            <person name="Lucas S."/>
            <person name="Lapidus A."/>
            <person name="Barry K."/>
            <person name="Detter J.C."/>
            <person name="Glavina del Rio T."/>
            <person name="Hammon N."/>
            <person name="Israni S."/>
            <person name="Pitluck S."/>
            <person name="Goltsman E."/>
            <person name="Schmutz J."/>
            <person name="Larimer F."/>
            <person name="Land M."/>
            <person name="Hauser L."/>
            <person name="Mikhailova N."/>
            <person name="Li T."/>
            <person name="Overmann J."/>
            <person name="Bryant D.A."/>
            <person name="Richardson P."/>
        </authorList>
    </citation>
    <scope>NUCLEOTIDE SEQUENCE [LARGE SCALE GENOMIC DNA]</scope>
    <source>
        <strain evidence="2 3">DSM 266</strain>
    </source>
</reference>
<dbReference type="RefSeq" id="WP_011744738.1">
    <property type="nucleotide sequence ID" value="NC_008639.1"/>
</dbReference>
<dbReference type="InterPro" id="IPR011042">
    <property type="entry name" value="6-blade_b-propeller_TolB-like"/>
</dbReference>
<accession>A1BET3</accession>
<dbReference type="AlphaFoldDB" id="A1BET3"/>
<dbReference type="PANTHER" id="PTHR36842">
    <property type="entry name" value="PROTEIN TOLB HOMOLOG"/>
    <property type="match status" value="1"/>
</dbReference>
<dbReference type="eggNOG" id="COG0823">
    <property type="taxonomic scope" value="Bacteria"/>
</dbReference>
<evidence type="ECO:0000313" key="2">
    <source>
        <dbReference type="EMBL" id="ABL64910.1"/>
    </source>
</evidence>